<dbReference type="AlphaFoldDB" id="A0A0E2HKH2"/>
<protein>
    <recommendedName>
        <fullName evidence="6">DUF3885 domain-containing protein</fullName>
    </recommendedName>
</protein>
<comment type="caution">
    <text evidence="4">The sequence shown here is derived from an EMBL/GenBank/DDBJ whole genome shotgun (WGS) entry which is preliminary data.</text>
</comment>
<comment type="similarity">
    <text evidence="1">Belongs to the barstar family.</text>
</comment>
<dbReference type="HOGENOM" id="CLU_077093_1_0_9"/>
<dbReference type="RefSeq" id="WP_002593757.1">
    <property type="nucleotide sequence ID" value="NZ_KB850980.1"/>
</dbReference>
<organism evidence="4 5">
    <name type="scientific">[Clostridium] clostridioforme 90A8</name>
    <dbReference type="NCBI Taxonomy" id="999408"/>
    <lineage>
        <taxon>Bacteria</taxon>
        <taxon>Bacillati</taxon>
        <taxon>Bacillota</taxon>
        <taxon>Clostridia</taxon>
        <taxon>Lachnospirales</taxon>
        <taxon>Lachnospiraceae</taxon>
        <taxon>Enterocloster</taxon>
    </lineage>
</organism>
<dbReference type="Pfam" id="PF13021">
    <property type="entry name" value="DUF3885"/>
    <property type="match status" value="1"/>
</dbReference>
<name>A0A0E2HKH2_9FIRM</name>
<gene>
    <name evidence="4" type="ORF">HMPREF1090_03692</name>
</gene>
<evidence type="ECO:0008006" key="6">
    <source>
        <dbReference type="Google" id="ProtNLM"/>
    </source>
</evidence>
<dbReference type="PATRIC" id="fig|999408.3.peg.3955"/>
<feature type="domain" description="Barstar (barnase inhibitor)" evidence="2">
    <location>
        <begin position="218"/>
        <end position="302"/>
    </location>
</feature>
<proteinExistence type="inferred from homology"/>
<dbReference type="Pfam" id="PF01337">
    <property type="entry name" value="Barstar"/>
    <property type="match status" value="1"/>
</dbReference>
<feature type="domain" description="DUF3885" evidence="3">
    <location>
        <begin position="17"/>
        <end position="201"/>
    </location>
</feature>
<dbReference type="EMBL" id="AGYR01000040">
    <property type="protein sequence ID" value="ENZ12063.1"/>
    <property type="molecule type" value="Genomic_DNA"/>
</dbReference>
<evidence type="ECO:0000259" key="2">
    <source>
        <dbReference type="Pfam" id="PF01337"/>
    </source>
</evidence>
<evidence type="ECO:0000313" key="4">
    <source>
        <dbReference type="EMBL" id="ENZ12063.1"/>
    </source>
</evidence>
<dbReference type="InterPro" id="IPR035905">
    <property type="entry name" value="Barstar-like_sf"/>
</dbReference>
<dbReference type="Proteomes" id="UP000013085">
    <property type="component" value="Unassembled WGS sequence"/>
</dbReference>
<evidence type="ECO:0000256" key="1">
    <source>
        <dbReference type="ARBA" id="ARBA00006845"/>
    </source>
</evidence>
<sequence length="313" mass="35849">MLAKRFEDILHKLGMAELEHPLFYHAPVGIRFEIGGEEPIYLDRSAAKLRTNPAYVQGALDRAAAIYRALPEVPDLLRIDGYPDEEPAESLLTVIRQRMGLPVPNEQLPVIELDEDGDTHAQVQFYWDLSGITFQPEQLLQEIILGDIGGWAGFVSSVYLTGPGPFLYHLYDDRGLDVLGSSRELLLPLYHQFHGWILEYNLEQIDRVFTAEQPQRQKFTIDGRRFSNMAGFYDEVERVFTFGLDRKNGRNLNAFNDILRGGFGRHEYGQPIHIQWLAYEKSVRNLGKVTMDTIVEIILDTDHSGHDCTLERF</sequence>
<evidence type="ECO:0000259" key="3">
    <source>
        <dbReference type="Pfam" id="PF13021"/>
    </source>
</evidence>
<evidence type="ECO:0000313" key="5">
    <source>
        <dbReference type="Proteomes" id="UP000013085"/>
    </source>
</evidence>
<dbReference type="SUPFAM" id="SSF52038">
    <property type="entry name" value="Barstar-related"/>
    <property type="match status" value="1"/>
</dbReference>
<dbReference type="InterPro" id="IPR024976">
    <property type="entry name" value="DUF3885"/>
</dbReference>
<dbReference type="InterPro" id="IPR000468">
    <property type="entry name" value="Barstar"/>
</dbReference>
<dbReference type="Gene3D" id="3.30.370.10">
    <property type="entry name" value="Barstar-like"/>
    <property type="match status" value="1"/>
</dbReference>
<accession>A0A0E2HKH2</accession>
<reference evidence="4 5" key="1">
    <citation type="submission" date="2013-01" db="EMBL/GenBank/DDBJ databases">
        <title>The Genome Sequence of Clostridium clostridioforme 90A8.</title>
        <authorList>
            <consortium name="The Broad Institute Genome Sequencing Platform"/>
            <person name="Earl A."/>
            <person name="Ward D."/>
            <person name="Feldgarden M."/>
            <person name="Gevers D."/>
            <person name="Courvalin P."/>
            <person name="Lambert T."/>
            <person name="Walker B."/>
            <person name="Young S.K."/>
            <person name="Zeng Q."/>
            <person name="Gargeya S."/>
            <person name="Fitzgerald M."/>
            <person name="Haas B."/>
            <person name="Abouelleil A."/>
            <person name="Alvarado L."/>
            <person name="Arachchi H.M."/>
            <person name="Berlin A.M."/>
            <person name="Chapman S.B."/>
            <person name="Dewar J."/>
            <person name="Goldberg J."/>
            <person name="Griggs A."/>
            <person name="Gujja S."/>
            <person name="Hansen M."/>
            <person name="Howarth C."/>
            <person name="Imamovic A."/>
            <person name="Larimer J."/>
            <person name="McCowan C."/>
            <person name="Murphy C."/>
            <person name="Neiman D."/>
            <person name="Pearson M."/>
            <person name="Priest M."/>
            <person name="Roberts A."/>
            <person name="Saif S."/>
            <person name="Shea T."/>
            <person name="Sisk P."/>
            <person name="Sykes S."/>
            <person name="Wortman J."/>
            <person name="Nusbaum C."/>
            <person name="Birren B."/>
        </authorList>
    </citation>
    <scope>NUCLEOTIDE SEQUENCE [LARGE SCALE GENOMIC DNA]</scope>
    <source>
        <strain evidence="4 5">90A8</strain>
    </source>
</reference>